<dbReference type="PANTHER" id="PTHR30371:SF0">
    <property type="entry name" value="SEC-INDEPENDENT PROTEIN TRANSLOCASE PROTEIN TATC, CHLOROPLASTIC-RELATED"/>
    <property type="match status" value="1"/>
</dbReference>
<reference evidence="9 10" key="1">
    <citation type="submission" date="2016-10" db="EMBL/GenBank/DDBJ databases">
        <authorList>
            <person name="de Groot N.N."/>
        </authorList>
    </citation>
    <scope>NUCLEOTIDE SEQUENCE [LARGE SCALE GENOMIC DNA]</scope>
    <source>
        <strain evidence="9 10">DSM 10495</strain>
    </source>
</reference>
<keyword evidence="3 7" id="KW-0653">Protein transport</keyword>
<keyword evidence="2 7" id="KW-0812">Transmembrane</keyword>
<dbReference type="GO" id="GO:0009977">
    <property type="term" value="F:proton motive force dependent protein transmembrane transporter activity"/>
    <property type="evidence" value="ECO:0007669"/>
    <property type="project" value="TreeGrafter"/>
</dbReference>
<evidence type="ECO:0000256" key="3">
    <source>
        <dbReference type="ARBA" id="ARBA00022927"/>
    </source>
</evidence>
<evidence type="ECO:0000256" key="2">
    <source>
        <dbReference type="ARBA" id="ARBA00022692"/>
    </source>
</evidence>
<comment type="subunit">
    <text evidence="7">The Tat system comprises two distinct complexes: a TatABC complex, containing multiple copies of TatA, TatB and TatC subunits, and a separate TatA complex, containing only TatA subunits. Substrates initially bind to the TatABC complex, which probably triggers association of the separate TatA complex to form the active translocon.</text>
</comment>
<keyword evidence="10" id="KW-1185">Reference proteome</keyword>
<feature type="transmembrane region" description="Helical" evidence="7">
    <location>
        <begin position="104"/>
        <end position="130"/>
    </location>
</feature>
<evidence type="ECO:0000313" key="10">
    <source>
        <dbReference type="Proteomes" id="UP000182652"/>
    </source>
</evidence>
<evidence type="ECO:0000256" key="1">
    <source>
        <dbReference type="ARBA" id="ARBA00004141"/>
    </source>
</evidence>
<feature type="transmembrane region" description="Helical" evidence="7">
    <location>
        <begin position="213"/>
        <end position="232"/>
    </location>
</feature>
<evidence type="ECO:0000256" key="4">
    <source>
        <dbReference type="ARBA" id="ARBA00022989"/>
    </source>
</evidence>
<dbReference type="GO" id="GO:0065002">
    <property type="term" value="P:intracellular protein transmembrane transport"/>
    <property type="evidence" value="ECO:0007669"/>
    <property type="project" value="TreeGrafter"/>
</dbReference>
<name>A0A1H4PYP4_9MICC</name>
<feature type="transmembrane region" description="Helical" evidence="7">
    <location>
        <begin position="71"/>
        <end position="92"/>
    </location>
</feature>
<evidence type="ECO:0000256" key="5">
    <source>
        <dbReference type="ARBA" id="ARBA00023010"/>
    </source>
</evidence>
<feature type="transmembrane region" description="Helical" evidence="7">
    <location>
        <begin position="14"/>
        <end position="32"/>
    </location>
</feature>
<feature type="transmembrane region" description="Helical" evidence="7">
    <location>
        <begin position="150"/>
        <end position="176"/>
    </location>
</feature>
<keyword evidence="6 7" id="KW-0472">Membrane</keyword>
<gene>
    <name evidence="7" type="primary">tatC</name>
    <name evidence="9" type="ORF">SAMN04489745_2132</name>
</gene>
<dbReference type="PANTHER" id="PTHR30371">
    <property type="entry name" value="SEC-INDEPENDENT PROTEIN TRANSLOCASE PROTEIN TATC"/>
    <property type="match status" value="1"/>
</dbReference>
<dbReference type="NCBIfam" id="TIGR00945">
    <property type="entry name" value="tatC"/>
    <property type="match status" value="1"/>
</dbReference>
<accession>A0A1H4PYP4</accession>
<feature type="region of interest" description="Disordered" evidence="8">
    <location>
        <begin position="241"/>
        <end position="261"/>
    </location>
</feature>
<dbReference type="PRINTS" id="PR01840">
    <property type="entry name" value="TATCFAMILY"/>
</dbReference>
<dbReference type="GO" id="GO:0033281">
    <property type="term" value="C:TAT protein transport complex"/>
    <property type="evidence" value="ECO:0007669"/>
    <property type="project" value="UniProtKB-UniRule"/>
</dbReference>
<dbReference type="AlphaFoldDB" id="A0A1H4PYP4"/>
<dbReference type="InterPro" id="IPR002033">
    <property type="entry name" value="TatC"/>
</dbReference>
<evidence type="ECO:0000256" key="6">
    <source>
        <dbReference type="ARBA" id="ARBA00023136"/>
    </source>
</evidence>
<keyword evidence="5 7" id="KW-0811">Translocation</keyword>
<proteinExistence type="inferred from homology"/>
<comment type="function">
    <text evidence="7">Part of the twin-arginine translocation (Tat) system that transports large folded proteins containing a characteristic twin-arginine motif in their signal peptide across membranes. Together with TatB, TatC is part of a receptor directly interacting with Tat signal peptides.</text>
</comment>
<comment type="similarity">
    <text evidence="7">Belongs to the TatC family.</text>
</comment>
<evidence type="ECO:0000256" key="8">
    <source>
        <dbReference type="SAM" id="MobiDB-lite"/>
    </source>
</evidence>
<evidence type="ECO:0000313" key="9">
    <source>
        <dbReference type="EMBL" id="SEC12535.1"/>
    </source>
</evidence>
<dbReference type="HAMAP" id="MF_00902">
    <property type="entry name" value="TatC"/>
    <property type="match status" value="1"/>
</dbReference>
<sequence length="261" mass="28539">MALLDHFKELKNRLLKSLVALAVTTVVGWFLYPPVIASLSAPLEQIAQEMHRNASMNFSSIASPFEFQLRIAIQIGLVISSPVWIYQIWAFVTPGLTRKERKFTLGFMAAAIPLFLVGVYVAWSVIPNIVRALLHFTPDNASNLISADDYLTFATHTMLFLGLAFLVPVILVGVNLMGVVSGKTILKAWRITVFAVFVLAAIAAPGADAISMFMLALPLLALFFLAIGICLFNDKRREGKQAEETDASADVATPTEDLGKL</sequence>
<protein>
    <recommendedName>
        <fullName evidence="7">Sec-independent protein translocase protein TatC</fullName>
    </recommendedName>
</protein>
<dbReference type="Proteomes" id="UP000182652">
    <property type="component" value="Unassembled WGS sequence"/>
</dbReference>
<feature type="transmembrane region" description="Helical" evidence="7">
    <location>
        <begin position="188"/>
        <end position="207"/>
    </location>
</feature>
<dbReference type="STRING" id="156980.SAMN04489745_2132"/>
<evidence type="ECO:0000256" key="7">
    <source>
        <dbReference type="HAMAP-Rule" id="MF_00902"/>
    </source>
</evidence>
<dbReference type="EMBL" id="FNSN01000003">
    <property type="protein sequence ID" value="SEC12535.1"/>
    <property type="molecule type" value="Genomic_DNA"/>
</dbReference>
<comment type="subcellular location">
    <subcellularLocation>
        <location evidence="7">Cell membrane</location>
        <topology evidence="7">Multi-pass membrane protein</topology>
    </subcellularLocation>
    <subcellularLocation>
        <location evidence="1">Membrane</location>
        <topology evidence="1">Multi-pass membrane protein</topology>
    </subcellularLocation>
</comment>
<dbReference type="GO" id="GO:0043953">
    <property type="term" value="P:protein transport by the Tat complex"/>
    <property type="evidence" value="ECO:0007669"/>
    <property type="project" value="UniProtKB-UniRule"/>
</dbReference>
<keyword evidence="4 7" id="KW-1133">Transmembrane helix</keyword>
<organism evidence="9 10">
    <name type="scientific">Arthrobacter woluwensis</name>
    <dbReference type="NCBI Taxonomy" id="156980"/>
    <lineage>
        <taxon>Bacteria</taxon>
        <taxon>Bacillati</taxon>
        <taxon>Actinomycetota</taxon>
        <taxon>Actinomycetes</taxon>
        <taxon>Micrococcales</taxon>
        <taxon>Micrococcaceae</taxon>
        <taxon>Arthrobacter</taxon>
    </lineage>
</organism>
<keyword evidence="7" id="KW-1003">Cell membrane</keyword>
<dbReference type="Pfam" id="PF00902">
    <property type="entry name" value="TatC"/>
    <property type="match status" value="1"/>
</dbReference>
<keyword evidence="7" id="KW-0813">Transport</keyword>
<dbReference type="RefSeq" id="WP_066212471.1">
    <property type="nucleotide sequence ID" value="NZ_FNSN01000003.1"/>
</dbReference>